<dbReference type="GO" id="GO:0006509">
    <property type="term" value="P:membrane protein ectodomain proteolysis"/>
    <property type="evidence" value="ECO:0007669"/>
    <property type="project" value="TreeGrafter"/>
</dbReference>
<dbReference type="AlphaFoldDB" id="A0A4W5MQV9"/>
<dbReference type="InterPro" id="IPR051489">
    <property type="entry name" value="ADAM_Metalloproteinase"/>
</dbReference>
<name>A0A4W5MQV9_9TELE</name>
<dbReference type="GO" id="GO:0007219">
    <property type="term" value="P:Notch signaling pathway"/>
    <property type="evidence" value="ECO:0007669"/>
    <property type="project" value="TreeGrafter"/>
</dbReference>
<dbReference type="Ensembl" id="ENSHHUT00000042973.1">
    <property type="protein sequence ID" value="ENSHHUP00000041381.1"/>
    <property type="gene ID" value="ENSHHUG00000025564.1"/>
</dbReference>
<reference evidence="1" key="2">
    <citation type="submission" date="2025-08" db="UniProtKB">
        <authorList>
            <consortium name="Ensembl"/>
        </authorList>
    </citation>
    <scope>IDENTIFICATION</scope>
</reference>
<protein>
    <recommendedName>
        <fullName evidence="3">SEA domain-containing protein</fullName>
    </recommendedName>
</protein>
<dbReference type="PANTHER" id="PTHR45702:SF1">
    <property type="entry name" value="DISINTEGRIN AND METALLOPROTEINASE DOMAIN-CONTAINING PROTEIN 10 ISOFORM X1"/>
    <property type="match status" value="1"/>
</dbReference>
<dbReference type="GO" id="GO:0005886">
    <property type="term" value="C:plasma membrane"/>
    <property type="evidence" value="ECO:0007669"/>
    <property type="project" value="TreeGrafter"/>
</dbReference>
<dbReference type="InterPro" id="IPR024079">
    <property type="entry name" value="MetalloPept_cat_dom_sf"/>
</dbReference>
<evidence type="ECO:0000313" key="2">
    <source>
        <dbReference type="Proteomes" id="UP000314982"/>
    </source>
</evidence>
<dbReference type="GO" id="GO:0004222">
    <property type="term" value="F:metalloendopeptidase activity"/>
    <property type="evidence" value="ECO:0007669"/>
    <property type="project" value="TreeGrafter"/>
</dbReference>
<accession>A0A4W5MQV9</accession>
<evidence type="ECO:0008006" key="3">
    <source>
        <dbReference type="Google" id="ProtNLM"/>
    </source>
</evidence>
<dbReference type="PANTHER" id="PTHR45702">
    <property type="entry name" value="ADAM10/ADAM17 METALLOPEPTIDASE FAMILY MEMBER"/>
    <property type="match status" value="1"/>
</dbReference>
<reference evidence="2" key="1">
    <citation type="submission" date="2018-06" db="EMBL/GenBank/DDBJ databases">
        <title>Genome assembly of Danube salmon.</title>
        <authorList>
            <person name="Macqueen D.J."/>
            <person name="Gundappa M.K."/>
        </authorList>
    </citation>
    <scope>NUCLEOTIDE SEQUENCE [LARGE SCALE GENOMIC DNA]</scope>
</reference>
<proteinExistence type="predicted"/>
<dbReference type="Proteomes" id="UP000314982">
    <property type="component" value="Unassembled WGS sequence"/>
</dbReference>
<dbReference type="STRING" id="62062.ENSHHUP00000041381"/>
<sequence length="102" mass="11518">HPQEVPVSRLKRTSDNSKTSCLLYLPADHFYYRKSKSVEAVVAQIASYERAVNEIYDKANFDGFKLINFKVKYLSVRTPRLTMAAMFPVSGLIQFGCADAPP</sequence>
<organism evidence="1 2">
    <name type="scientific">Hucho hucho</name>
    <name type="common">huchen</name>
    <dbReference type="NCBI Taxonomy" id="62062"/>
    <lineage>
        <taxon>Eukaryota</taxon>
        <taxon>Metazoa</taxon>
        <taxon>Chordata</taxon>
        <taxon>Craniata</taxon>
        <taxon>Vertebrata</taxon>
        <taxon>Euteleostomi</taxon>
        <taxon>Actinopterygii</taxon>
        <taxon>Neopterygii</taxon>
        <taxon>Teleostei</taxon>
        <taxon>Protacanthopterygii</taxon>
        <taxon>Salmoniformes</taxon>
        <taxon>Salmonidae</taxon>
        <taxon>Salmoninae</taxon>
        <taxon>Hucho</taxon>
    </lineage>
</organism>
<dbReference type="GeneTree" id="ENSGT00940000165061"/>
<reference evidence="1" key="3">
    <citation type="submission" date="2025-09" db="UniProtKB">
        <authorList>
            <consortium name="Ensembl"/>
        </authorList>
    </citation>
    <scope>IDENTIFICATION</scope>
</reference>
<keyword evidence="2" id="KW-1185">Reference proteome</keyword>
<evidence type="ECO:0000313" key="1">
    <source>
        <dbReference type="Ensembl" id="ENSHHUP00000041381.1"/>
    </source>
</evidence>
<dbReference type="Gene3D" id="3.40.390.10">
    <property type="entry name" value="Collagenase (Catalytic Domain)"/>
    <property type="match status" value="1"/>
</dbReference>